<evidence type="ECO:0000259" key="3">
    <source>
        <dbReference type="Pfam" id="PF20209"/>
    </source>
</evidence>
<evidence type="ECO:0000259" key="2">
    <source>
        <dbReference type="Pfam" id="PF14214"/>
    </source>
</evidence>
<feature type="region of interest" description="Disordered" evidence="1">
    <location>
        <begin position="315"/>
        <end position="334"/>
    </location>
</feature>
<proteinExistence type="predicted"/>
<organism evidence="4 5">
    <name type="scientific">Periconia macrospinosa</name>
    <dbReference type="NCBI Taxonomy" id="97972"/>
    <lineage>
        <taxon>Eukaryota</taxon>
        <taxon>Fungi</taxon>
        <taxon>Dikarya</taxon>
        <taxon>Ascomycota</taxon>
        <taxon>Pezizomycotina</taxon>
        <taxon>Dothideomycetes</taxon>
        <taxon>Pleosporomycetidae</taxon>
        <taxon>Pleosporales</taxon>
        <taxon>Massarineae</taxon>
        <taxon>Periconiaceae</taxon>
        <taxon>Periconia</taxon>
    </lineage>
</organism>
<feature type="compositionally biased region" description="Gly residues" evidence="1">
    <location>
        <begin position="318"/>
        <end position="329"/>
    </location>
</feature>
<accession>A0A2V1D0D4</accession>
<feature type="non-terminal residue" evidence="4">
    <location>
        <position position="1041"/>
    </location>
</feature>
<dbReference type="OrthoDB" id="3915913at2759"/>
<dbReference type="Pfam" id="PF20209">
    <property type="entry name" value="DUF6570"/>
    <property type="match status" value="1"/>
</dbReference>
<sequence>MAEGRGREELSAMLDSLEEEFQQKERLSESMGWCEPIPHHRKVSTVQRFYSAFHDPKTLPVYTCMICYRKFALTELKDADWEAGVATFAELRHASQFRCRKCFPLSEKVLACGECVKAWGKGALSPAGHLHSRLGCEHRFPRELEGLTPVEEKLVALNSCYGFITKYSLSEGHRLRTTYPKHVEGHITVFPNNVEEVATHVLPHPLLKVMDDIHVSWQGAAKPAPKDLLVLLPVRRSVVERALLWLKMNNSLYAKVGIDVDEMDSWGTPPHGVPSQVYDRLRRNEPSVWEKTRTAHLVPPAERGLSEGHDVEMCEAGSGPGGGDGGPGEDGNAPAQEVSTSGMFALDGLPDVEDAEKLQYVCDALKSDDPSMARPENVWPGSAEVEHGGASEPYILVSRGETFADSHDVHFFAKTFPTLFPIGDGGPRQAEESLADLARVVDGEASIQAESAACSTVSSRNLGLETWAREVLQRHGGPFARHHVFSFLVFNVLVRMRNHCVSMMSMKRTSFNEVKRIVDLLSLQRLKVAKGQLMASGKDVMDLLRSLSLYRYRQPVSRELRLSMRQKIKSLIVRHGTPAIWFTLNPNDITNQVKLKLAAYRTRESGEAEEFLTSLDMTYKRARLAISDPLSSTLFFHREISMFFKYYVNVGGDSVFGRVSEYFGAVETNERGSLHMHGLLWLHGSLGLGTLFEGASNGQDLDQEAFCAMKAERSITSDISSLLQNREQFSAAFDEEANFCAGSTQIHTHSPTCVKYSIGRPAMKRELCRFKAPWKLVEGTAFTEDGVLQIRRSHNMVNRWNKAIAVGLRHNHDISFIGTQCRTMAIMYYVTNYATKVEDPIWKRVAAAAEVIDIFRRSQIDNRAQMGCLSENREQVGRPTESHAQVEQPCENQVQIAQPSTGESMENRTRQLLVKVANRVFTERALSQVEASNGQDLDQEAFCAMKAERSITSDISSLLQNREQFSAAFDEEANFCAGSTQIHTHSQTCVKYSIGRPAMKRDLCRFKAPWKLVERTAFTEDGVLQIRRSHNMVNRWNKAIA</sequence>
<dbReference type="InterPro" id="IPR046700">
    <property type="entry name" value="DUF6570"/>
</dbReference>
<protein>
    <submittedName>
        <fullName evidence="4">Uncharacterized protein</fullName>
    </submittedName>
</protein>
<dbReference type="AlphaFoldDB" id="A0A2V1D0D4"/>
<dbReference type="STRING" id="97972.A0A2V1D0D4"/>
<evidence type="ECO:0000256" key="1">
    <source>
        <dbReference type="SAM" id="MobiDB-lite"/>
    </source>
</evidence>
<dbReference type="Pfam" id="PF14214">
    <property type="entry name" value="Helitron_like_N"/>
    <property type="match status" value="1"/>
</dbReference>
<evidence type="ECO:0000313" key="5">
    <source>
        <dbReference type="Proteomes" id="UP000244855"/>
    </source>
</evidence>
<name>A0A2V1D0D4_9PLEO</name>
<gene>
    <name evidence="4" type="ORF">DM02DRAFT_636097</name>
</gene>
<feature type="domain" description="Helitron helicase-like" evidence="2">
    <location>
        <begin position="467"/>
        <end position="680"/>
    </location>
</feature>
<reference evidence="4 5" key="1">
    <citation type="journal article" date="2018" name="Sci. Rep.">
        <title>Comparative genomics provides insights into the lifestyle and reveals functional heterogeneity of dark septate endophytic fungi.</title>
        <authorList>
            <person name="Knapp D.G."/>
            <person name="Nemeth J.B."/>
            <person name="Barry K."/>
            <person name="Hainaut M."/>
            <person name="Henrissat B."/>
            <person name="Johnson J."/>
            <person name="Kuo A."/>
            <person name="Lim J.H.P."/>
            <person name="Lipzen A."/>
            <person name="Nolan M."/>
            <person name="Ohm R.A."/>
            <person name="Tamas L."/>
            <person name="Grigoriev I.V."/>
            <person name="Spatafora J.W."/>
            <person name="Nagy L.G."/>
            <person name="Kovacs G.M."/>
        </authorList>
    </citation>
    <scope>NUCLEOTIDE SEQUENCE [LARGE SCALE GENOMIC DNA]</scope>
    <source>
        <strain evidence="4 5">DSE2036</strain>
    </source>
</reference>
<keyword evidence="5" id="KW-1185">Reference proteome</keyword>
<dbReference type="Proteomes" id="UP000244855">
    <property type="component" value="Unassembled WGS sequence"/>
</dbReference>
<evidence type="ECO:0000313" key="4">
    <source>
        <dbReference type="EMBL" id="PVH91476.1"/>
    </source>
</evidence>
<dbReference type="EMBL" id="KZ805857">
    <property type="protein sequence ID" value="PVH91476.1"/>
    <property type="molecule type" value="Genomic_DNA"/>
</dbReference>
<dbReference type="InterPro" id="IPR025476">
    <property type="entry name" value="Helitron_helicase-like"/>
</dbReference>
<feature type="domain" description="DUF6570" evidence="3">
    <location>
        <begin position="139"/>
        <end position="263"/>
    </location>
</feature>